<reference evidence="3" key="2">
    <citation type="submission" date="2019-09" db="UniProtKB">
        <authorList>
            <consortium name="WormBaseParasite"/>
        </authorList>
    </citation>
    <scope>IDENTIFICATION</scope>
</reference>
<dbReference type="Proteomes" id="UP000050761">
    <property type="component" value="Unassembled WGS sequence"/>
</dbReference>
<gene>
    <name evidence="1" type="ORF">HPBE_LOCUS13865</name>
</gene>
<dbReference type="WBParaSite" id="HPBE_0001386501-mRNA-1">
    <property type="protein sequence ID" value="HPBE_0001386501-mRNA-1"/>
    <property type="gene ID" value="HPBE_0001386501"/>
</dbReference>
<sequence>MLTDRMWPPAITNVAVPSFCSGSDLCLLRVKVQLSHKLKKTSARVRKNRDAVRIEEILSDSILREDWPIKEGATEGCGLLLNGRLLKARLKAPNNALAPYFEHHHGVAST</sequence>
<name>A0A183FYV2_HELPZ</name>
<dbReference type="AlphaFoldDB" id="A0A183FYV2"/>
<keyword evidence="2" id="KW-1185">Reference proteome</keyword>
<accession>A0A3P8A3N3</accession>
<evidence type="ECO:0000313" key="2">
    <source>
        <dbReference type="Proteomes" id="UP000050761"/>
    </source>
</evidence>
<proteinExistence type="predicted"/>
<accession>A0A183FYV2</accession>
<dbReference type="EMBL" id="UZAH01028104">
    <property type="protein sequence ID" value="VDO97689.1"/>
    <property type="molecule type" value="Genomic_DNA"/>
</dbReference>
<evidence type="ECO:0000313" key="3">
    <source>
        <dbReference type="WBParaSite" id="HPBE_0001386501-mRNA-1"/>
    </source>
</evidence>
<protein>
    <submittedName>
        <fullName evidence="3">DUF5641 domain-containing protein</fullName>
    </submittedName>
</protein>
<reference evidence="1 2" key="1">
    <citation type="submission" date="2018-11" db="EMBL/GenBank/DDBJ databases">
        <authorList>
            <consortium name="Pathogen Informatics"/>
        </authorList>
    </citation>
    <scope>NUCLEOTIDE SEQUENCE [LARGE SCALE GENOMIC DNA]</scope>
</reference>
<organism evidence="2 3">
    <name type="scientific">Heligmosomoides polygyrus</name>
    <name type="common">Parasitic roundworm</name>
    <dbReference type="NCBI Taxonomy" id="6339"/>
    <lineage>
        <taxon>Eukaryota</taxon>
        <taxon>Metazoa</taxon>
        <taxon>Ecdysozoa</taxon>
        <taxon>Nematoda</taxon>
        <taxon>Chromadorea</taxon>
        <taxon>Rhabditida</taxon>
        <taxon>Rhabditina</taxon>
        <taxon>Rhabditomorpha</taxon>
        <taxon>Strongyloidea</taxon>
        <taxon>Heligmosomidae</taxon>
        <taxon>Heligmosomoides</taxon>
    </lineage>
</organism>
<evidence type="ECO:0000313" key="1">
    <source>
        <dbReference type="EMBL" id="VDO97689.1"/>
    </source>
</evidence>